<keyword evidence="1" id="KW-1133">Transmembrane helix</keyword>
<dbReference type="RefSeq" id="WP_182461675.1">
    <property type="nucleotide sequence ID" value="NZ_CP059732.1"/>
</dbReference>
<feature type="transmembrane region" description="Helical" evidence="1">
    <location>
        <begin position="312"/>
        <end position="333"/>
    </location>
</feature>
<name>A0A7G5GZX9_9BACT</name>
<proteinExistence type="predicted"/>
<dbReference type="EMBL" id="CP059732">
    <property type="protein sequence ID" value="QMW04421.1"/>
    <property type="molecule type" value="Genomic_DNA"/>
</dbReference>
<reference evidence="2 3" key="1">
    <citation type="submission" date="2020-07" db="EMBL/GenBank/DDBJ databases">
        <title>Spirosoma foliorum sp. nov., isolated from the leaves on the Nejang mountain Korea, Republic of.</title>
        <authorList>
            <person name="Ho H."/>
            <person name="Lee Y.-J."/>
            <person name="Nurcahyanto D.-A."/>
            <person name="Kim S.-G."/>
        </authorList>
    </citation>
    <scope>NUCLEOTIDE SEQUENCE [LARGE SCALE GENOMIC DNA]</scope>
    <source>
        <strain evidence="2 3">PL0136</strain>
    </source>
</reference>
<evidence type="ECO:0000313" key="3">
    <source>
        <dbReference type="Proteomes" id="UP000515369"/>
    </source>
</evidence>
<keyword evidence="1" id="KW-0472">Membrane</keyword>
<feature type="transmembrane region" description="Helical" evidence="1">
    <location>
        <begin position="16"/>
        <end position="37"/>
    </location>
</feature>
<evidence type="ECO:0000256" key="1">
    <source>
        <dbReference type="SAM" id="Phobius"/>
    </source>
</evidence>
<keyword evidence="1" id="KW-0812">Transmembrane</keyword>
<feature type="transmembrane region" description="Helical" evidence="1">
    <location>
        <begin position="49"/>
        <end position="68"/>
    </location>
</feature>
<gene>
    <name evidence="2" type="ORF">H3H32_05620</name>
</gene>
<feature type="transmembrane region" description="Helical" evidence="1">
    <location>
        <begin position="164"/>
        <end position="185"/>
    </location>
</feature>
<protein>
    <submittedName>
        <fullName evidence="2">Uncharacterized protein</fullName>
    </submittedName>
</protein>
<evidence type="ECO:0000313" key="2">
    <source>
        <dbReference type="EMBL" id="QMW04421.1"/>
    </source>
</evidence>
<sequence length="342" mass="39648">MISYKAVSYTASRKQFYLLVFLLFVLLASLAGIPTWIAFRSWPYPNLDLLLFFYALIPLLWVALLVDFGSRASSIEFHEDGFSVKKIAQKTNWHLYADILTYSERLGSKQNEPSPELRVYLSDNWFLIRPSDFINYDSLRDKFTQYGQPGPVRKVLTLTERNRFRWAIGAFALIIGLNMLFAYLAHTPVDKAPAKLKSVTAIVDRISTNSTKGIFKGFTLKLHPWPDLEFIVSRRDFDTDIRSLKQLIAVNQPITVQLRESDFRKKLTQTESLSFGDKYDNYAQIRVFSIDQGKLVQLQSTNPIYESRHTNLLLRTILLSFLLLFCWVGWVFVDSYKVLRPN</sequence>
<accession>A0A7G5GZX9</accession>
<dbReference type="AlphaFoldDB" id="A0A7G5GZX9"/>
<dbReference type="Proteomes" id="UP000515369">
    <property type="component" value="Chromosome"/>
</dbReference>
<dbReference type="KEGG" id="sfol:H3H32_05620"/>
<organism evidence="2 3">
    <name type="scientific">Spirosoma foliorum</name>
    <dbReference type="NCBI Taxonomy" id="2710596"/>
    <lineage>
        <taxon>Bacteria</taxon>
        <taxon>Pseudomonadati</taxon>
        <taxon>Bacteroidota</taxon>
        <taxon>Cytophagia</taxon>
        <taxon>Cytophagales</taxon>
        <taxon>Cytophagaceae</taxon>
        <taxon>Spirosoma</taxon>
    </lineage>
</organism>
<keyword evidence="3" id="KW-1185">Reference proteome</keyword>